<protein>
    <recommendedName>
        <fullName evidence="4">Lipoprotein</fullName>
    </recommendedName>
</protein>
<keyword evidence="1" id="KW-0732">Signal</keyword>
<dbReference type="PROSITE" id="PS51257">
    <property type="entry name" value="PROKAR_LIPOPROTEIN"/>
    <property type="match status" value="1"/>
</dbReference>
<evidence type="ECO:0000256" key="1">
    <source>
        <dbReference type="SAM" id="SignalP"/>
    </source>
</evidence>
<reference evidence="2 3" key="1">
    <citation type="submission" date="2020-07" db="EMBL/GenBank/DDBJ databases">
        <title>Huge and variable diversity of episymbiotic CPR bacteria and DPANN archaea in groundwater ecosystems.</title>
        <authorList>
            <person name="He C.Y."/>
            <person name="Keren R."/>
            <person name="Whittaker M."/>
            <person name="Farag I.F."/>
            <person name="Doudna J."/>
            <person name="Cate J.H.D."/>
            <person name="Banfield J.F."/>
        </authorList>
    </citation>
    <scope>NUCLEOTIDE SEQUENCE [LARGE SCALE GENOMIC DNA]</scope>
    <source>
        <strain evidence="2">NC_groundwater_70_Ag_B-0.1um_54_66</strain>
    </source>
</reference>
<organism evidence="2 3">
    <name type="scientific">Micavibrio aeruginosavorus</name>
    <dbReference type="NCBI Taxonomy" id="349221"/>
    <lineage>
        <taxon>Bacteria</taxon>
        <taxon>Pseudomonadati</taxon>
        <taxon>Bdellovibrionota</taxon>
        <taxon>Bdellovibrionia</taxon>
        <taxon>Bdellovibrionales</taxon>
        <taxon>Pseudobdellovibrionaceae</taxon>
        <taxon>Micavibrio</taxon>
    </lineage>
</organism>
<dbReference type="Proteomes" id="UP000595362">
    <property type="component" value="Chromosome"/>
</dbReference>
<feature type="chain" id="PRO_5032952731" description="Lipoprotein" evidence="1">
    <location>
        <begin position="21"/>
        <end position="80"/>
    </location>
</feature>
<proteinExistence type="predicted"/>
<gene>
    <name evidence="2" type="ORF">HYS17_06605</name>
</gene>
<evidence type="ECO:0000313" key="3">
    <source>
        <dbReference type="Proteomes" id="UP000595362"/>
    </source>
</evidence>
<dbReference type="AlphaFoldDB" id="A0A7T5R0G3"/>
<accession>A0A7T5R0G3</accession>
<evidence type="ECO:0008006" key="4">
    <source>
        <dbReference type="Google" id="ProtNLM"/>
    </source>
</evidence>
<feature type="signal peptide" evidence="1">
    <location>
        <begin position="1"/>
        <end position="20"/>
    </location>
</feature>
<name>A0A7T5R0G3_9BACT</name>
<dbReference type="EMBL" id="CP066681">
    <property type="protein sequence ID" value="QQG35235.1"/>
    <property type="molecule type" value="Genomic_DNA"/>
</dbReference>
<evidence type="ECO:0000313" key="2">
    <source>
        <dbReference type="EMBL" id="QQG35235.1"/>
    </source>
</evidence>
<sequence>MISKLKSIFAGYLAALSVSACTSLPSAPQETEAPKLPDFTQTHPKTGCRYLADETKPETAQSCIIRDFPAQKQPFPKQPQ</sequence>